<dbReference type="CDD" id="cd06340">
    <property type="entry name" value="PBP1_ABC_ligand_binding-like"/>
    <property type="match status" value="1"/>
</dbReference>
<dbReference type="InterPro" id="IPR028082">
    <property type="entry name" value="Peripla_BP_I"/>
</dbReference>
<dbReference type="PANTHER" id="PTHR30483:SF37">
    <property type="entry name" value="ABC TRANSPORTER SUBSTRATE-BINDING PROTEIN"/>
    <property type="match status" value="1"/>
</dbReference>
<dbReference type="InterPro" id="IPR051010">
    <property type="entry name" value="BCAA_transport"/>
</dbReference>
<keyword evidence="2" id="KW-0732">Signal</keyword>
<dbReference type="InterPro" id="IPR028081">
    <property type="entry name" value="Leu-bd"/>
</dbReference>
<dbReference type="InterPro" id="IPR006311">
    <property type="entry name" value="TAT_signal"/>
</dbReference>
<evidence type="ECO:0000313" key="6">
    <source>
        <dbReference type="Proteomes" id="UP000584642"/>
    </source>
</evidence>
<dbReference type="Pfam" id="PF13458">
    <property type="entry name" value="Peripla_BP_6"/>
    <property type="match status" value="1"/>
</dbReference>
<organism evidence="5 6">
    <name type="scientific">Azospirillum oleiclasticum</name>
    <dbReference type="NCBI Taxonomy" id="2735135"/>
    <lineage>
        <taxon>Bacteria</taxon>
        <taxon>Pseudomonadati</taxon>
        <taxon>Pseudomonadota</taxon>
        <taxon>Alphaproteobacteria</taxon>
        <taxon>Rhodospirillales</taxon>
        <taxon>Azospirillaceae</taxon>
        <taxon>Azospirillum</taxon>
    </lineage>
</organism>
<sequence>MTGINRREALLLGGAAVTAPGLFSLGAQAQGSTLRIGVLVPLTGVHASDGARMLKAHQLAAKMINESGGLKGLGGAKVELVVSDIQSKPEVSRSEAERLISRENVSALTGAWASATTIPAAQVSDRNRTPFMITSAVTDAITEQGLKYVFRTAVKAKWFGKYVADFMDTMKKNGMTIDKVALATEDGPAGQAVHANYSSVMPGRGYPIIADETFRTGSPDFSTVATKLRTSGATAILSVAYADDSTVLLRALAAQSFRPLYIGFGGAHVNQTVAASGKPAERTFGVVEWAPDLKKPASEAFVKAFAEAYPGEVPLSNQAQAFAATYALALAADAAASTDRTKIRDALRTLRITDGPASLLPAPELYFDEQGQSPATCVVVQVIDGKFVTVWPDAVAAQPPAPLQG</sequence>
<dbReference type="RefSeq" id="WP_180284804.1">
    <property type="nucleotide sequence ID" value="NZ_JABFDB010000023.1"/>
</dbReference>
<reference evidence="5 6" key="1">
    <citation type="submission" date="2020-05" db="EMBL/GenBank/DDBJ databases">
        <title>Azospirillum oleiclasticum sp. nov, a nitrogen-fixing and heavy crude oil-emulsifying bacterium isolated from the crude oil of Yumen Oilfield.</title>
        <authorList>
            <person name="Wu D."/>
            <person name="Cai M."/>
            <person name="Zhang X."/>
        </authorList>
    </citation>
    <scope>NUCLEOTIDE SEQUENCE [LARGE SCALE GENOMIC DNA]</scope>
    <source>
        <strain evidence="5 6">ROY-1-1-2</strain>
    </source>
</reference>
<dbReference type="PANTHER" id="PTHR30483">
    <property type="entry name" value="LEUCINE-SPECIFIC-BINDING PROTEIN"/>
    <property type="match status" value="1"/>
</dbReference>
<dbReference type="SUPFAM" id="SSF53822">
    <property type="entry name" value="Periplasmic binding protein-like I"/>
    <property type="match status" value="1"/>
</dbReference>
<dbReference type="Proteomes" id="UP000584642">
    <property type="component" value="Unassembled WGS sequence"/>
</dbReference>
<dbReference type="PROSITE" id="PS51318">
    <property type="entry name" value="TAT"/>
    <property type="match status" value="1"/>
</dbReference>
<name>A0ABX2TIM9_9PROT</name>
<dbReference type="Gene3D" id="3.40.50.2300">
    <property type="match status" value="2"/>
</dbReference>
<gene>
    <name evidence="5" type="ORF">HND93_25270</name>
</gene>
<evidence type="ECO:0000313" key="5">
    <source>
        <dbReference type="EMBL" id="NYZ23032.1"/>
    </source>
</evidence>
<evidence type="ECO:0000259" key="4">
    <source>
        <dbReference type="Pfam" id="PF13458"/>
    </source>
</evidence>
<proteinExistence type="inferred from homology"/>
<protein>
    <submittedName>
        <fullName evidence="5">ABC transporter substrate-binding protein</fullName>
    </submittedName>
</protein>
<feature type="domain" description="Leucine-binding protein" evidence="4">
    <location>
        <begin position="33"/>
        <end position="384"/>
    </location>
</feature>
<comment type="similarity">
    <text evidence="1">Belongs to the leucine-binding protein family.</text>
</comment>
<evidence type="ECO:0000256" key="2">
    <source>
        <dbReference type="ARBA" id="ARBA00022729"/>
    </source>
</evidence>
<comment type="caution">
    <text evidence="5">The sequence shown here is derived from an EMBL/GenBank/DDBJ whole genome shotgun (WGS) entry which is preliminary data.</text>
</comment>
<accession>A0ABX2TIM9</accession>
<keyword evidence="6" id="KW-1185">Reference proteome</keyword>
<evidence type="ECO:0000256" key="3">
    <source>
        <dbReference type="ARBA" id="ARBA00022970"/>
    </source>
</evidence>
<keyword evidence="3" id="KW-0029">Amino-acid transport</keyword>
<dbReference type="EMBL" id="JABFDB010000023">
    <property type="protein sequence ID" value="NYZ23032.1"/>
    <property type="molecule type" value="Genomic_DNA"/>
</dbReference>
<keyword evidence="3" id="KW-0813">Transport</keyword>
<evidence type="ECO:0000256" key="1">
    <source>
        <dbReference type="ARBA" id="ARBA00010062"/>
    </source>
</evidence>